<keyword evidence="1" id="KW-1133">Transmembrane helix</keyword>
<dbReference type="HOGENOM" id="CLU_2228046_0_0_1"/>
<evidence type="ECO:0000313" key="2">
    <source>
        <dbReference type="EMBL" id="EOX94030.1"/>
    </source>
</evidence>
<protein>
    <submittedName>
        <fullName evidence="2">Uncharacterized protein</fullName>
    </submittedName>
</protein>
<dbReference type="InParanoid" id="A0A061DMU9"/>
<keyword evidence="3" id="KW-1185">Reference proteome</keyword>
<keyword evidence="1" id="KW-0472">Membrane</keyword>
<gene>
    <name evidence="2" type="ORF">TCM_003114</name>
</gene>
<evidence type="ECO:0000256" key="1">
    <source>
        <dbReference type="SAM" id="Phobius"/>
    </source>
</evidence>
<dbReference type="Gramene" id="EOX94030">
    <property type="protein sequence ID" value="EOX94030"/>
    <property type="gene ID" value="TCM_003114"/>
</dbReference>
<name>A0A061DMU9_THECC</name>
<proteinExistence type="predicted"/>
<accession>A0A061DMU9</accession>
<reference evidence="2 3" key="1">
    <citation type="journal article" date="2013" name="Genome Biol.">
        <title>The genome sequence of the most widely cultivated cacao type and its use to identify candidate genes regulating pod color.</title>
        <authorList>
            <person name="Motamayor J.C."/>
            <person name="Mockaitis K."/>
            <person name="Schmutz J."/>
            <person name="Haiminen N."/>
            <person name="Iii D.L."/>
            <person name="Cornejo O."/>
            <person name="Findley S.D."/>
            <person name="Zheng P."/>
            <person name="Utro F."/>
            <person name="Royaert S."/>
            <person name="Saski C."/>
            <person name="Jenkins J."/>
            <person name="Podicheti R."/>
            <person name="Zhao M."/>
            <person name="Scheffler B.E."/>
            <person name="Stack J.C."/>
            <person name="Feltus F.A."/>
            <person name="Mustiga G.M."/>
            <person name="Amores F."/>
            <person name="Phillips W."/>
            <person name="Marelli J.P."/>
            <person name="May G.D."/>
            <person name="Shapiro H."/>
            <person name="Ma J."/>
            <person name="Bustamante C.D."/>
            <person name="Schnell R.J."/>
            <person name="Main D."/>
            <person name="Gilbert D."/>
            <person name="Parida L."/>
            <person name="Kuhn D.N."/>
        </authorList>
    </citation>
    <scope>NUCLEOTIDE SEQUENCE [LARGE SCALE GENOMIC DNA]</scope>
    <source>
        <strain evidence="3">cv. Matina 1-6</strain>
    </source>
</reference>
<keyword evidence="1" id="KW-0812">Transmembrane</keyword>
<evidence type="ECO:0000313" key="3">
    <source>
        <dbReference type="Proteomes" id="UP000026915"/>
    </source>
</evidence>
<sequence length="106" mass="11942">MFDLANRQVVKGNDIGIGRSNHYKNPIESFLVTTRYSLRARDKRRDVSIDIHYPVCQPKPRKALASILRLPCQALDWLGFLLLVVFTGLLQESAIVITGSLGKVTF</sequence>
<feature type="transmembrane region" description="Helical" evidence="1">
    <location>
        <begin position="77"/>
        <end position="101"/>
    </location>
</feature>
<dbReference type="Proteomes" id="UP000026915">
    <property type="component" value="Chromosome 1"/>
</dbReference>
<dbReference type="EMBL" id="CM001879">
    <property type="protein sequence ID" value="EOX94030.1"/>
    <property type="molecule type" value="Genomic_DNA"/>
</dbReference>
<dbReference type="AlphaFoldDB" id="A0A061DMU9"/>
<organism evidence="2 3">
    <name type="scientific">Theobroma cacao</name>
    <name type="common">Cacao</name>
    <name type="synonym">Cocoa</name>
    <dbReference type="NCBI Taxonomy" id="3641"/>
    <lineage>
        <taxon>Eukaryota</taxon>
        <taxon>Viridiplantae</taxon>
        <taxon>Streptophyta</taxon>
        <taxon>Embryophyta</taxon>
        <taxon>Tracheophyta</taxon>
        <taxon>Spermatophyta</taxon>
        <taxon>Magnoliopsida</taxon>
        <taxon>eudicotyledons</taxon>
        <taxon>Gunneridae</taxon>
        <taxon>Pentapetalae</taxon>
        <taxon>rosids</taxon>
        <taxon>malvids</taxon>
        <taxon>Malvales</taxon>
        <taxon>Malvaceae</taxon>
        <taxon>Byttnerioideae</taxon>
        <taxon>Theobroma</taxon>
    </lineage>
</organism>